<protein>
    <recommendedName>
        <fullName evidence="3">Damage-inducible protein J</fullName>
    </recommendedName>
</protein>
<dbReference type="Pfam" id="PF04221">
    <property type="entry name" value="RelB"/>
    <property type="match status" value="1"/>
</dbReference>
<sequence>MTTQVIFRIDKKIKARAQKKAKDSGLTFSDILQMATYAYVKNDFEPVLMRREEKLNIKTRRELMKISGDIRNGKNLYGPFNSAEKMDKFLNSLT</sequence>
<proteinExistence type="predicted"/>
<dbReference type="STRING" id="1801773.A3A03_00575"/>
<evidence type="ECO:0000313" key="2">
    <source>
        <dbReference type="Proteomes" id="UP000176629"/>
    </source>
</evidence>
<dbReference type="AlphaFoldDB" id="A0A1F6XHT2"/>
<accession>A0A1F6XHT2</accession>
<dbReference type="Proteomes" id="UP000176629">
    <property type="component" value="Unassembled WGS sequence"/>
</dbReference>
<name>A0A1F6XHT2_9BACT</name>
<organism evidence="1 2">
    <name type="scientific">Candidatus Nomurabacteria bacterium RIFCSPLOWO2_01_FULL_40_18</name>
    <dbReference type="NCBI Taxonomy" id="1801773"/>
    <lineage>
        <taxon>Bacteria</taxon>
        <taxon>Candidatus Nomuraibacteriota</taxon>
    </lineage>
</organism>
<dbReference type="Gene3D" id="1.10.1220.10">
    <property type="entry name" value="Met repressor-like"/>
    <property type="match status" value="1"/>
</dbReference>
<dbReference type="EMBL" id="MFUX01000040">
    <property type="protein sequence ID" value="OGI93666.1"/>
    <property type="molecule type" value="Genomic_DNA"/>
</dbReference>
<reference evidence="1 2" key="1">
    <citation type="journal article" date="2016" name="Nat. Commun.">
        <title>Thousands of microbial genomes shed light on interconnected biogeochemical processes in an aquifer system.</title>
        <authorList>
            <person name="Anantharaman K."/>
            <person name="Brown C.T."/>
            <person name="Hug L.A."/>
            <person name="Sharon I."/>
            <person name="Castelle C.J."/>
            <person name="Probst A.J."/>
            <person name="Thomas B.C."/>
            <person name="Singh A."/>
            <person name="Wilkins M.J."/>
            <person name="Karaoz U."/>
            <person name="Brodie E.L."/>
            <person name="Williams K.H."/>
            <person name="Hubbard S.S."/>
            <person name="Banfield J.F."/>
        </authorList>
    </citation>
    <scope>NUCLEOTIDE SEQUENCE [LARGE SCALE GENOMIC DNA]</scope>
</reference>
<dbReference type="InterPro" id="IPR007337">
    <property type="entry name" value="RelB/DinJ"/>
</dbReference>
<evidence type="ECO:0000313" key="1">
    <source>
        <dbReference type="EMBL" id="OGI93666.1"/>
    </source>
</evidence>
<gene>
    <name evidence="1" type="ORF">A3A03_00575</name>
</gene>
<dbReference type="GO" id="GO:0006355">
    <property type="term" value="P:regulation of DNA-templated transcription"/>
    <property type="evidence" value="ECO:0007669"/>
    <property type="project" value="InterPro"/>
</dbReference>
<dbReference type="InterPro" id="IPR013321">
    <property type="entry name" value="Arc_rbn_hlx_hlx"/>
</dbReference>
<comment type="caution">
    <text evidence="1">The sequence shown here is derived from an EMBL/GenBank/DDBJ whole genome shotgun (WGS) entry which is preliminary data.</text>
</comment>
<evidence type="ECO:0008006" key="3">
    <source>
        <dbReference type="Google" id="ProtNLM"/>
    </source>
</evidence>